<evidence type="ECO:0000313" key="3">
    <source>
        <dbReference type="Proteomes" id="UP000565711"/>
    </source>
</evidence>
<keyword evidence="3" id="KW-1185">Reference proteome</keyword>
<dbReference type="RefSeq" id="WP_067879085.1">
    <property type="nucleotide sequence ID" value="NZ_JAAXOP010000004.1"/>
</dbReference>
<proteinExistence type="predicted"/>
<gene>
    <name evidence="2" type="ORF">HGA08_09090</name>
</gene>
<dbReference type="InterPro" id="IPR001387">
    <property type="entry name" value="Cro/C1-type_HTH"/>
</dbReference>
<protein>
    <submittedName>
        <fullName evidence="2">Helix-turn-helix domain-containing protein</fullName>
    </submittedName>
</protein>
<name>A0A846XTF1_9NOCA</name>
<evidence type="ECO:0000259" key="1">
    <source>
        <dbReference type="PROSITE" id="PS50943"/>
    </source>
</evidence>
<comment type="caution">
    <text evidence="2">The sequence shown here is derived from an EMBL/GenBank/DDBJ whole genome shotgun (WGS) entry which is preliminary data.</text>
</comment>
<dbReference type="Proteomes" id="UP000565711">
    <property type="component" value="Unassembled WGS sequence"/>
</dbReference>
<dbReference type="InterPro" id="IPR010982">
    <property type="entry name" value="Lambda_DNA-bd_dom_sf"/>
</dbReference>
<dbReference type="GO" id="GO:0003677">
    <property type="term" value="F:DNA binding"/>
    <property type="evidence" value="ECO:0007669"/>
    <property type="project" value="InterPro"/>
</dbReference>
<dbReference type="InterPro" id="IPR043917">
    <property type="entry name" value="DUF5753"/>
</dbReference>
<dbReference type="SUPFAM" id="SSF47413">
    <property type="entry name" value="lambda repressor-like DNA-binding domains"/>
    <property type="match status" value="1"/>
</dbReference>
<reference evidence="2 3" key="1">
    <citation type="submission" date="2020-04" db="EMBL/GenBank/DDBJ databases">
        <title>MicrobeNet Type strains.</title>
        <authorList>
            <person name="Nicholson A.C."/>
        </authorList>
    </citation>
    <scope>NUCLEOTIDE SEQUENCE [LARGE SCALE GENOMIC DNA]</scope>
    <source>
        <strain evidence="2 3">JCM 12354</strain>
    </source>
</reference>
<accession>A0A846XTF1</accession>
<evidence type="ECO:0000313" key="2">
    <source>
        <dbReference type="EMBL" id="NKY50363.1"/>
    </source>
</evidence>
<dbReference type="SMART" id="SM00530">
    <property type="entry name" value="HTH_XRE"/>
    <property type="match status" value="1"/>
</dbReference>
<organism evidence="2 3">
    <name type="scientific">Nocardia vermiculata</name>
    <dbReference type="NCBI Taxonomy" id="257274"/>
    <lineage>
        <taxon>Bacteria</taxon>
        <taxon>Bacillati</taxon>
        <taxon>Actinomycetota</taxon>
        <taxon>Actinomycetes</taxon>
        <taxon>Mycobacteriales</taxon>
        <taxon>Nocardiaceae</taxon>
        <taxon>Nocardia</taxon>
    </lineage>
</organism>
<dbReference type="Pfam" id="PF13560">
    <property type="entry name" value="HTH_31"/>
    <property type="match status" value="1"/>
</dbReference>
<dbReference type="Pfam" id="PF19054">
    <property type="entry name" value="DUF5753"/>
    <property type="match status" value="1"/>
</dbReference>
<dbReference type="EMBL" id="JAAXOP010000004">
    <property type="protein sequence ID" value="NKY50363.1"/>
    <property type="molecule type" value="Genomic_DNA"/>
</dbReference>
<dbReference type="Gene3D" id="1.10.260.40">
    <property type="entry name" value="lambda repressor-like DNA-binding domains"/>
    <property type="match status" value="1"/>
</dbReference>
<feature type="domain" description="HTH cro/C1-type" evidence="1">
    <location>
        <begin position="19"/>
        <end position="51"/>
    </location>
</feature>
<dbReference type="CDD" id="cd00093">
    <property type="entry name" value="HTH_XRE"/>
    <property type="match status" value="1"/>
</dbReference>
<sequence>MADSRTVATLRSQWLGQRLRELREASNITLADAAEYLGVRGTSTMSRYETGIIPLRWTDVDALLTMYGVGSQSQRSELIDLAKEAWRKGWWDEYQDVVGGKRYLDAFWLEGRARHIQTFNLGFIHGLLETPGYMNAIFRDDSSLDEAGAERATELRLSRQRILDSGQAKITAVISELTLHQRIGSPQIMREQLEHLLTLGRRDNISIRVLGYDATVYRALAGAFTLFDLGEPFTQVAYVENLAGCLYVESPAVDRYLRAYDDIERAALTPSESATVIKRACEGWK</sequence>
<dbReference type="PROSITE" id="PS50943">
    <property type="entry name" value="HTH_CROC1"/>
    <property type="match status" value="1"/>
</dbReference>
<dbReference type="AlphaFoldDB" id="A0A846XTF1"/>